<feature type="region of interest" description="Disordered" evidence="1">
    <location>
        <begin position="1"/>
        <end position="23"/>
    </location>
</feature>
<dbReference type="CDD" id="cd01830">
    <property type="entry name" value="XynE_like"/>
    <property type="match status" value="1"/>
</dbReference>
<reference evidence="5" key="2">
    <citation type="submission" date="2008-12" db="EMBL/GenBank/DDBJ databases">
        <title>Annotation of Streptomyces roseosporus strain NRRL 15998.</title>
        <authorList>
            <consortium name="The Broad Institute Genome Sequencing Platform"/>
            <consortium name="Broad Institute Microbial Sequencing Center"/>
            <person name="Fischbach M."/>
            <person name="Ward D."/>
            <person name="Young S."/>
            <person name="Kodira C.D."/>
            <person name="Zeng Q."/>
            <person name="Koehrsen M."/>
            <person name="Godfrey P."/>
            <person name="Alvarado L."/>
            <person name="Berlin A.M."/>
            <person name="Borenstein D."/>
            <person name="Chen Z."/>
            <person name="Engels R."/>
            <person name="Freedman E."/>
            <person name="Gellesch M."/>
            <person name="Goldberg J."/>
            <person name="Griggs A."/>
            <person name="Gujja S."/>
            <person name="Heiman D.I."/>
            <person name="Hepburn T.A."/>
            <person name="Howarth C."/>
            <person name="Jen D."/>
            <person name="Larson L."/>
            <person name="Lewis B."/>
            <person name="Mehta T."/>
            <person name="Park D."/>
            <person name="Pearson M."/>
            <person name="Roberts A."/>
            <person name="Saif S."/>
            <person name="Shea T.D."/>
            <person name="Shenoy N."/>
            <person name="Sisk P."/>
            <person name="Stolte C."/>
            <person name="Sykes S.N."/>
            <person name="Walk T."/>
            <person name="White J."/>
            <person name="Yandava C."/>
            <person name="Straight P."/>
            <person name="Clardy J."/>
            <person name="Hung D."/>
            <person name="Kolter R."/>
            <person name="Mekalanos J."/>
            <person name="Walker S."/>
            <person name="Walsh C.T."/>
            <person name="Wieland B.L.C."/>
            <person name="Ilzarbe M."/>
            <person name="Galagan J."/>
            <person name="Nusbaum C."/>
            <person name="Birren B."/>
        </authorList>
    </citation>
    <scope>NUCLEOTIDE SEQUENCE [LARGE SCALE GENOMIC DNA]</scope>
    <source>
        <strain evidence="5">NRRL 15998</strain>
    </source>
</reference>
<organism evidence="4 5">
    <name type="scientific">Streptomyces filamentosus NRRL 15998</name>
    <dbReference type="NCBI Taxonomy" id="457431"/>
    <lineage>
        <taxon>Bacteria</taxon>
        <taxon>Bacillati</taxon>
        <taxon>Actinomycetota</taxon>
        <taxon>Actinomycetes</taxon>
        <taxon>Kitasatosporales</taxon>
        <taxon>Streptomycetaceae</taxon>
        <taxon>Streptomyces</taxon>
    </lineage>
</organism>
<dbReference type="GO" id="GO:0016298">
    <property type="term" value="F:lipase activity"/>
    <property type="evidence" value="ECO:0007669"/>
    <property type="project" value="InterPro"/>
</dbReference>
<reference evidence="5" key="1">
    <citation type="submission" date="2008-10" db="EMBL/GenBank/DDBJ databases">
        <authorList>
            <person name="Molnar K."/>
        </authorList>
    </citation>
    <scope>NUCLEOTIDE SEQUENCE [LARGE SCALE GENOMIC DNA]</scope>
    <source>
        <strain evidence="5">NRRL 15998</strain>
    </source>
</reference>
<protein>
    <submittedName>
        <fullName evidence="4">Secreted protein</fullName>
    </submittedName>
</protein>
<dbReference type="PANTHER" id="PTHR43784:SF2">
    <property type="entry name" value="GDSL-LIKE LIPASE_ACYLHYDROLASE, PUTATIVE (AFU_ORTHOLOGUE AFUA_2G00820)-RELATED"/>
    <property type="match status" value="1"/>
</dbReference>
<feature type="transmembrane region" description="Helical" evidence="2">
    <location>
        <begin position="29"/>
        <end position="53"/>
    </location>
</feature>
<dbReference type="Proteomes" id="UP000003986">
    <property type="component" value="Unassembled WGS sequence"/>
</dbReference>
<gene>
    <name evidence="4" type="ORF">SSGG_02218</name>
</gene>
<dbReference type="InterPro" id="IPR013830">
    <property type="entry name" value="SGNH_hydro"/>
</dbReference>
<evidence type="ECO:0000256" key="1">
    <source>
        <dbReference type="SAM" id="MobiDB-lite"/>
    </source>
</evidence>
<keyword evidence="2" id="KW-0472">Membrane</keyword>
<dbReference type="InterPro" id="IPR053140">
    <property type="entry name" value="GDSL_Rv0518-like"/>
</dbReference>
<evidence type="ECO:0000313" key="4">
    <source>
        <dbReference type="EMBL" id="EFE74852.2"/>
    </source>
</evidence>
<dbReference type="Gene3D" id="3.40.50.1110">
    <property type="entry name" value="SGNH hydrolase"/>
    <property type="match status" value="1"/>
</dbReference>
<dbReference type="EMBL" id="DS999644">
    <property type="protein sequence ID" value="EFE74852.2"/>
    <property type="molecule type" value="Genomic_DNA"/>
</dbReference>
<dbReference type="Pfam" id="PF13472">
    <property type="entry name" value="Lipase_GDSL_2"/>
    <property type="match status" value="1"/>
</dbReference>
<sequence>MEFPTACRIMGPARSSQGEPPHMPRRQGYALLIALVAGTAALAAAVAFATTLLSGPRSAPLPPAETQAAARNPVDPAASGPSWIATWTAAPVGAEAGTEGGLPGRTVRNVVHTSIGGDAARITLSNLFGTTPLVVDQATVNTRPVTFKGAATVTVAAGGRVVSDPVVVPVAPDSDLQVSFRTPRGGGPVTFHGYTHQTSFLIDDRGTFTTSNWRYLTAVDVRTEQAVGAVVALGDSLTAGSGSTTDANARWPDVLADRLGGRYGVANAGIAGNRIVGVGRGTGGQSGTDRLDRDVLGVAGARTVVIALGINDVQQYPQEADPQRIVDSLRALTDRAHARGLRVVGATLTPFEGFATWTPQRDAVRHAVNEQIRSGKIFDAYVDFDAAVRDPAAPNRLLASYDSGDHLHLNDDGYRALGDRVDLKSLDRARTPRSDAL</sequence>
<evidence type="ECO:0000259" key="3">
    <source>
        <dbReference type="Pfam" id="PF13472"/>
    </source>
</evidence>
<dbReference type="AlphaFoldDB" id="D6AG20"/>
<keyword evidence="2" id="KW-1133">Transmembrane helix</keyword>
<dbReference type="InterPro" id="IPR008265">
    <property type="entry name" value="Lipase_GDSL_AS"/>
</dbReference>
<accession>D6AG20</accession>
<name>D6AG20_STRFL</name>
<evidence type="ECO:0000256" key="2">
    <source>
        <dbReference type="SAM" id="Phobius"/>
    </source>
</evidence>
<dbReference type="InterPro" id="IPR036514">
    <property type="entry name" value="SGNH_hydro_sf"/>
</dbReference>
<feature type="domain" description="SGNH hydrolase-type esterase" evidence="3">
    <location>
        <begin position="232"/>
        <end position="416"/>
    </location>
</feature>
<proteinExistence type="predicted"/>
<keyword evidence="2" id="KW-0812">Transmembrane</keyword>
<dbReference type="SUPFAM" id="SSF52266">
    <property type="entry name" value="SGNH hydrolase"/>
    <property type="match status" value="1"/>
</dbReference>
<dbReference type="GO" id="GO:0006629">
    <property type="term" value="P:lipid metabolic process"/>
    <property type="evidence" value="ECO:0007669"/>
    <property type="project" value="InterPro"/>
</dbReference>
<evidence type="ECO:0000313" key="5">
    <source>
        <dbReference type="Proteomes" id="UP000003986"/>
    </source>
</evidence>
<dbReference type="PROSITE" id="PS01098">
    <property type="entry name" value="LIPASE_GDSL_SER"/>
    <property type="match status" value="1"/>
</dbReference>
<dbReference type="PANTHER" id="PTHR43784">
    <property type="entry name" value="GDSL-LIKE LIPASE/ACYLHYDROLASE, PUTATIVE (AFU_ORTHOLOGUE AFUA_2G00820)-RELATED"/>
    <property type="match status" value="1"/>
</dbReference>